<dbReference type="Gene3D" id="3.40.50.720">
    <property type="entry name" value="NAD(P)-binding Rossmann-like Domain"/>
    <property type="match status" value="1"/>
</dbReference>
<feature type="domain" description="XdhC Rossmann" evidence="2">
    <location>
        <begin position="164"/>
        <end position="306"/>
    </location>
</feature>
<accession>A0ABU5IFX1</accession>
<feature type="domain" description="XdhC- CoxI" evidence="1">
    <location>
        <begin position="15"/>
        <end position="69"/>
    </location>
</feature>
<comment type="caution">
    <text evidence="3">The sequence shown here is derived from an EMBL/GenBank/DDBJ whole genome shotgun (WGS) entry which is preliminary data.</text>
</comment>
<dbReference type="Proteomes" id="UP001293718">
    <property type="component" value="Unassembled WGS sequence"/>
</dbReference>
<dbReference type="EMBL" id="JAXOJX010000021">
    <property type="protein sequence ID" value="MDZ5457734.1"/>
    <property type="molecule type" value="Genomic_DNA"/>
</dbReference>
<gene>
    <name evidence="3" type="ORF">SM757_14235</name>
</gene>
<dbReference type="InterPro" id="IPR003777">
    <property type="entry name" value="XdhC_CoxI"/>
</dbReference>
<name>A0ABU5IFX1_9BURK</name>
<dbReference type="InterPro" id="IPR052698">
    <property type="entry name" value="MoCofactor_Util/Proc"/>
</dbReference>
<proteinExistence type="predicted"/>
<keyword evidence="4" id="KW-1185">Reference proteome</keyword>
<sequence length="339" mass="35743">MDAVDLEIMRAALAWAGQGQRCWSATVLGTYGSAPRPVGAMALLCEDGRVAGSVSGGCVEDDLMALLQADATGLAAPRRLVYGRSDEERARLRLPCGGSLDLWAEPAPLADFQEALRLIDAGQGCVREIDLPGGASRVRAALPGDASALSEGVFTQRLGPRRRLVLVGAAEVSRYLAPIARTLDFEVFVIDPRPEYLQSWPADLPARRLSGMPDDELIALKPDAGTAVVALSHDPKLDDLALLEALPGAAFYVGAMGSFKSTAARRERLALFDLAPQAIARLRGPAGLDLGSRTPPEIAVAIAAELVQCCRAEETRQRRAAVSALEAAAAEAPACRVDA</sequence>
<dbReference type="Pfam" id="PF13478">
    <property type="entry name" value="XdhC_C"/>
    <property type="match status" value="1"/>
</dbReference>
<evidence type="ECO:0000259" key="2">
    <source>
        <dbReference type="Pfam" id="PF13478"/>
    </source>
</evidence>
<protein>
    <submittedName>
        <fullName evidence="3">XdhC family protein</fullName>
    </submittedName>
</protein>
<dbReference type="RefSeq" id="WP_066334914.1">
    <property type="nucleotide sequence ID" value="NZ_JAXOJX010000021.1"/>
</dbReference>
<dbReference type="InterPro" id="IPR027051">
    <property type="entry name" value="XdhC_Rossmann_dom"/>
</dbReference>
<evidence type="ECO:0000313" key="3">
    <source>
        <dbReference type="EMBL" id="MDZ5457734.1"/>
    </source>
</evidence>
<evidence type="ECO:0000259" key="1">
    <source>
        <dbReference type="Pfam" id="PF02625"/>
    </source>
</evidence>
<dbReference type="PANTHER" id="PTHR30388">
    <property type="entry name" value="ALDEHYDE OXIDOREDUCTASE MOLYBDENUM COFACTOR ASSEMBLY PROTEIN"/>
    <property type="match status" value="1"/>
</dbReference>
<evidence type="ECO:0000313" key="4">
    <source>
        <dbReference type="Proteomes" id="UP001293718"/>
    </source>
</evidence>
<reference evidence="3 4" key="1">
    <citation type="submission" date="2023-11" db="EMBL/GenBank/DDBJ databases">
        <title>Draft genome of Azohydromonas lata strain H1 (DSM1123), a polyhydroxyalkanoate producer.</title>
        <authorList>
            <person name="Traversa D."/>
            <person name="D'Addabbo P."/>
            <person name="Pazzani C."/>
            <person name="Manzari C."/>
            <person name="Chiara M."/>
            <person name="Scrascia M."/>
        </authorList>
    </citation>
    <scope>NUCLEOTIDE SEQUENCE [LARGE SCALE GENOMIC DNA]</scope>
    <source>
        <strain evidence="3 4">H1</strain>
    </source>
</reference>
<dbReference type="PANTHER" id="PTHR30388:SF4">
    <property type="entry name" value="MOLYBDENUM COFACTOR INSERTION CHAPERONE PAOD"/>
    <property type="match status" value="1"/>
</dbReference>
<dbReference type="Pfam" id="PF02625">
    <property type="entry name" value="XdhC_CoxI"/>
    <property type="match status" value="1"/>
</dbReference>
<organism evidence="3 4">
    <name type="scientific">Azohydromonas lata</name>
    <dbReference type="NCBI Taxonomy" id="45677"/>
    <lineage>
        <taxon>Bacteria</taxon>
        <taxon>Pseudomonadati</taxon>
        <taxon>Pseudomonadota</taxon>
        <taxon>Betaproteobacteria</taxon>
        <taxon>Burkholderiales</taxon>
        <taxon>Sphaerotilaceae</taxon>
        <taxon>Azohydromonas</taxon>
    </lineage>
</organism>